<dbReference type="Proteomes" id="UP000693946">
    <property type="component" value="Linkage Group LG20"/>
</dbReference>
<organism evidence="2 3">
    <name type="scientific">Solea senegalensis</name>
    <name type="common">Senegalese sole</name>
    <dbReference type="NCBI Taxonomy" id="28829"/>
    <lineage>
        <taxon>Eukaryota</taxon>
        <taxon>Metazoa</taxon>
        <taxon>Chordata</taxon>
        <taxon>Craniata</taxon>
        <taxon>Vertebrata</taxon>
        <taxon>Euteleostomi</taxon>
        <taxon>Actinopterygii</taxon>
        <taxon>Neopterygii</taxon>
        <taxon>Teleostei</taxon>
        <taxon>Neoteleostei</taxon>
        <taxon>Acanthomorphata</taxon>
        <taxon>Carangaria</taxon>
        <taxon>Pleuronectiformes</taxon>
        <taxon>Pleuronectoidei</taxon>
        <taxon>Soleidae</taxon>
        <taxon>Solea</taxon>
    </lineage>
</organism>
<dbReference type="EMBL" id="JAGKHQ010000013">
    <property type="protein sequence ID" value="KAG7500263.1"/>
    <property type="molecule type" value="Genomic_DNA"/>
</dbReference>
<protein>
    <submittedName>
        <fullName evidence="2">Uncharacterized protein</fullName>
    </submittedName>
</protein>
<evidence type="ECO:0000256" key="1">
    <source>
        <dbReference type="SAM" id="MobiDB-lite"/>
    </source>
</evidence>
<gene>
    <name evidence="2" type="ORF">JOB18_013515</name>
</gene>
<reference evidence="2 3" key="1">
    <citation type="journal article" date="2021" name="Sci. Rep.">
        <title>Chromosome anchoring in Senegalese sole (Solea senegalensis) reveals sex-associated markers and genome rearrangements in flatfish.</title>
        <authorList>
            <person name="Guerrero-Cozar I."/>
            <person name="Gomez-Garrido J."/>
            <person name="Berbel C."/>
            <person name="Martinez-Blanch J.F."/>
            <person name="Alioto T."/>
            <person name="Claros M.G."/>
            <person name="Gagnaire P.A."/>
            <person name="Manchado M."/>
        </authorList>
    </citation>
    <scope>NUCLEOTIDE SEQUENCE [LARGE SCALE GENOMIC DNA]</scope>
    <source>
        <strain evidence="2">Sse05_10M</strain>
    </source>
</reference>
<name>A0AAV6R6G0_SOLSE</name>
<keyword evidence="3" id="KW-1185">Reference proteome</keyword>
<evidence type="ECO:0000313" key="3">
    <source>
        <dbReference type="Proteomes" id="UP000693946"/>
    </source>
</evidence>
<accession>A0AAV6R6G0</accession>
<dbReference type="AlphaFoldDB" id="A0AAV6R6G0"/>
<sequence length="221" mass="24570">MSFYIDMMAVYMTESRTDPVIATIRPLTDTWASLPHRSLCDIFFTGGRTATEQTSSQRRRRGEEQQQHQRGAVQRVRASLSTHCLPDTVHCVRSQRRAEPPLISPSHAGLCPLNTERRTNQRAAAGPALIGSSGAAPLEVTWLSIPDTDNNTRTHQSARSPAANQVPSCVQRRKQTANQRRVWVLAQPMSCRSDCTEGDRTVNPETVHTEAVRRTQDGADV</sequence>
<feature type="region of interest" description="Disordered" evidence="1">
    <location>
        <begin position="50"/>
        <end position="73"/>
    </location>
</feature>
<evidence type="ECO:0000313" key="2">
    <source>
        <dbReference type="EMBL" id="KAG7500263.1"/>
    </source>
</evidence>
<proteinExistence type="predicted"/>
<comment type="caution">
    <text evidence="2">The sequence shown here is derived from an EMBL/GenBank/DDBJ whole genome shotgun (WGS) entry which is preliminary data.</text>
</comment>